<keyword evidence="2" id="KW-1185">Reference proteome</keyword>
<proteinExistence type="predicted"/>
<accession>A0ABR4M3T0</accession>
<dbReference type="Proteomes" id="UP001610432">
    <property type="component" value="Unassembled WGS sequence"/>
</dbReference>
<evidence type="ECO:0000313" key="2">
    <source>
        <dbReference type="Proteomes" id="UP001610432"/>
    </source>
</evidence>
<name>A0ABR4M3T0_9EURO</name>
<gene>
    <name evidence="1" type="ORF">BJX67DRAFT_219223</name>
</gene>
<comment type="caution">
    <text evidence="1">The sequence shown here is derived from an EMBL/GenBank/DDBJ whole genome shotgun (WGS) entry which is preliminary data.</text>
</comment>
<dbReference type="GeneID" id="98140775"/>
<protein>
    <submittedName>
        <fullName evidence="1">Uncharacterized protein</fullName>
    </submittedName>
</protein>
<reference evidence="1 2" key="1">
    <citation type="submission" date="2024-07" db="EMBL/GenBank/DDBJ databases">
        <title>Section-level genome sequencing and comparative genomics of Aspergillus sections Usti and Cavernicolus.</title>
        <authorList>
            <consortium name="Lawrence Berkeley National Laboratory"/>
            <person name="Nybo J.L."/>
            <person name="Vesth T.C."/>
            <person name="Theobald S."/>
            <person name="Frisvad J.C."/>
            <person name="Larsen T.O."/>
            <person name="Kjaerboelling I."/>
            <person name="Rothschild-Mancinelli K."/>
            <person name="Lyhne E.K."/>
            <person name="Kogle M.E."/>
            <person name="Barry K."/>
            <person name="Clum A."/>
            <person name="Na H."/>
            <person name="Ledsgaard L."/>
            <person name="Lin J."/>
            <person name="Lipzen A."/>
            <person name="Kuo A."/>
            <person name="Riley R."/>
            <person name="Mondo S."/>
            <person name="Labutti K."/>
            <person name="Haridas S."/>
            <person name="Pangalinan J."/>
            <person name="Salamov A.A."/>
            <person name="Simmons B.A."/>
            <person name="Magnuson J.K."/>
            <person name="Chen J."/>
            <person name="Drula E."/>
            <person name="Henrissat B."/>
            <person name="Wiebenga A."/>
            <person name="Lubbers R.J."/>
            <person name="Gomes A.C."/>
            <person name="Macurrencykelacurrency M.R."/>
            <person name="Stajich J."/>
            <person name="Grigoriev I.V."/>
            <person name="Mortensen U.H."/>
            <person name="De Vries R.P."/>
            <person name="Baker S.E."/>
            <person name="Andersen M.R."/>
        </authorList>
    </citation>
    <scope>NUCLEOTIDE SEQUENCE [LARGE SCALE GENOMIC DNA]</scope>
    <source>
        <strain evidence="1 2">CBS 449.75</strain>
    </source>
</reference>
<dbReference type="EMBL" id="JBFXLQ010000004">
    <property type="protein sequence ID" value="KAL2871238.1"/>
    <property type="molecule type" value="Genomic_DNA"/>
</dbReference>
<dbReference type="RefSeq" id="XP_070890217.1">
    <property type="nucleotide sequence ID" value="XM_071025703.1"/>
</dbReference>
<organism evidence="1 2">
    <name type="scientific">Aspergillus lucknowensis</name>
    <dbReference type="NCBI Taxonomy" id="176173"/>
    <lineage>
        <taxon>Eukaryota</taxon>
        <taxon>Fungi</taxon>
        <taxon>Dikarya</taxon>
        <taxon>Ascomycota</taxon>
        <taxon>Pezizomycotina</taxon>
        <taxon>Eurotiomycetes</taxon>
        <taxon>Eurotiomycetidae</taxon>
        <taxon>Eurotiales</taxon>
        <taxon>Aspergillaceae</taxon>
        <taxon>Aspergillus</taxon>
        <taxon>Aspergillus subgen. Nidulantes</taxon>
    </lineage>
</organism>
<sequence>MFRPAVDGAIGSACGPQRKDADLRMAQVLKNSPGGGVSSSLHAGSGRWNLTFSWKEMEGPWHQVTGQPPLDPSGSWALRSKANRIWILPRQGVVIRCRSIYSEPGGVREQITTPVGAQLRHRKISAGARAIGDGSTGPASGIIFRVDGTKFVSLASPSTGELAGGALTQGSGSWNVSGSARWRGCWAWT</sequence>
<evidence type="ECO:0000313" key="1">
    <source>
        <dbReference type="EMBL" id="KAL2871238.1"/>
    </source>
</evidence>